<dbReference type="EMBL" id="PVEO01000001">
    <property type="protein sequence ID" value="PQV51221.1"/>
    <property type="molecule type" value="Genomic_DNA"/>
</dbReference>
<dbReference type="RefSeq" id="WP_105472286.1">
    <property type="nucleotide sequence ID" value="NZ_PVEO01000001.1"/>
</dbReference>
<protein>
    <submittedName>
        <fullName evidence="1">Uncharacterized protein</fullName>
    </submittedName>
</protein>
<comment type="caution">
    <text evidence="1">The sequence shown here is derived from an EMBL/GenBank/DDBJ whole genome shotgun (WGS) entry which is preliminary data.</text>
</comment>
<dbReference type="Proteomes" id="UP000251545">
    <property type="component" value="Unassembled WGS sequence"/>
</dbReference>
<organism evidence="1 2">
    <name type="scientific">Jejuia pallidilutea</name>
    <dbReference type="NCBI Taxonomy" id="504487"/>
    <lineage>
        <taxon>Bacteria</taxon>
        <taxon>Pseudomonadati</taxon>
        <taxon>Bacteroidota</taxon>
        <taxon>Flavobacteriia</taxon>
        <taxon>Flavobacteriales</taxon>
        <taxon>Flavobacteriaceae</taxon>
        <taxon>Jejuia</taxon>
    </lineage>
</organism>
<reference evidence="1 2" key="1">
    <citation type="submission" date="2018-02" db="EMBL/GenBank/DDBJ databases">
        <title>Genomic Encyclopedia of Archaeal and Bacterial Type Strains, Phase II (KMG-II): from individual species to whole genera.</title>
        <authorList>
            <person name="Goeker M."/>
        </authorList>
    </citation>
    <scope>NUCLEOTIDE SEQUENCE [LARGE SCALE GENOMIC DNA]</scope>
    <source>
        <strain evidence="1 2">DSM 21165</strain>
    </source>
</reference>
<evidence type="ECO:0000313" key="2">
    <source>
        <dbReference type="Proteomes" id="UP000251545"/>
    </source>
</evidence>
<dbReference type="AlphaFoldDB" id="A0A362XAI3"/>
<proteinExistence type="predicted"/>
<evidence type="ECO:0000313" key="1">
    <source>
        <dbReference type="EMBL" id="PQV51221.1"/>
    </source>
</evidence>
<accession>A0A362XAI3</accession>
<gene>
    <name evidence="1" type="ORF">CLV33_101143</name>
</gene>
<name>A0A362XAI3_9FLAO</name>
<sequence length="103" mass="12644">MASKQHQLGYQQRNELITHVLSGYKNDEKLLIKKKEWEDIVMEQRVVQWLYDMMRDRLDVYGYFENPEEIETILKMLIKKAERMEMFEKANILNHWRLKLIKA</sequence>